<keyword evidence="9" id="KW-1185">Reference proteome</keyword>
<dbReference type="AlphaFoldDB" id="A0A853DE67"/>
<dbReference type="InterPro" id="IPR007341">
    <property type="entry name" value="Transgly_assoc"/>
</dbReference>
<organism evidence="8 9">
    <name type="scientific">Allobranchiibius huperziae</name>
    <dbReference type="NCBI Taxonomy" id="1874116"/>
    <lineage>
        <taxon>Bacteria</taxon>
        <taxon>Bacillati</taxon>
        <taxon>Actinomycetota</taxon>
        <taxon>Actinomycetes</taxon>
        <taxon>Micrococcales</taxon>
        <taxon>Dermacoccaceae</taxon>
        <taxon>Allobranchiibius</taxon>
    </lineage>
</organism>
<name>A0A853DE67_9MICO</name>
<keyword evidence="4 7" id="KW-0812">Transmembrane</keyword>
<dbReference type="EMBL" id="JACCFW010000001">
    <property type="protein sequence ID" value="NYJ74279.1"/>
    <property type="molecule type" value="Genomic_DNA"/>
</dbReference>
<evidence type="ECO:0000256" key="3">
    <source>
        <dbReference type="ARBA" id="ARBA00022475"/>
    </source>
</evidence>
<evidence type="ECO:0000256" key="6">
    <source>
        <dbReference type="ARBA" id="ARBA00023136"/>
    </source>
</evidence>
<evidence type="ECO:0000313" key="9">
    <source>
        <dbReference type="Proteomes" id="UP000571817"/>
    </source>
</evidence>
<dbReference type="PANTHER" id="PTHR33884">
    <property type="entry name" value="UPF0410 PROTEIN YMGE"/>
    <property type="match status" value="1"/>
</dbReference>
<comment type="subcellular location">
    <subcellularLocation>
        <location evidence="1">Cell membrane</location>
        <topology evidence="1">Multi-pass membrane protein</topology>
    </subcellularLocation>
</comment>
<feature type="transmembrane region" description="Helical" evidence="7">
    <location>
        <begin position="63"/>
        <end position="83"/>
    </location>
</feature>
<dbReference type="PANTHER" id="PTHR33884:SF3">
    <property type="entry name" value="UPF0410 PROTEIN YMGE"/>
    <property type="match status" value="1"/>
</dbReference>
<evidence type="ECO:0000256" key="2">
    <source>
        <dbReference type="ARBA" id="ARBA00011006"/>
    </source>
</evidence>
<dbReference type="Pfam" id="PF04226">
    <property type="entry name" value="Transgly_assoc"/>
    <property type="match status" value="1"/>
</dbReference>
<keyword evidence="5 7" id="KW-1133">Transmembrane helix</keyword>
<comment type="caution">
    <text evidence="8">The sequence shown here is derived from an EMBL/GenBank/DDBJ whole genome shotgun (WGS) entry which is preliminary data.</text>
</comment>
<dbReference type="GO" id="GO:0005886">
    <property type="term" value="C:plasma membrane"/>
    <property type="evidence" value="ECO:0007669"/>
    <property type="project" value="UniProtKB-SubCell"/>
</dbReference>
<feature type="transmembrane region" description="Helical" evidence="7">
    <location>
        <begin position="29"/>
        <end position="48"/>
    </location>
</feature>
<accession>A0A853DE67</accession>
<evidence type="ECO:0000256" key="4">
    <source>
        <dbReference type="ARBA" id="ARBA00022692"/>
    </source>
</evidence>
<sequence length="90" mass="9392">MIGTVIGAIVVGFIVGALARLVMPGKQNLGCIMTTILGILGSAIGSWVCYRLGYDNNNGGFKIIPFLVGIVVAVILIAIYLGATGRRIRS</sequence>
<evidence type="ECO:0000313" key="8">
    <source>
        <dbReference type="EMBL" id="NYJ74279.1"/>
    </source>
</evidence>
<comment type="similarity">
    <text evidence="2">Belongs to the UPF0410 family.</text>
</comment>
<evidence type="ECO:0000256" key="7">
    <source>
        <dbReference type="SAM" id="Phobius"/>
    </source>
</evidence>
<reference evidence="8 9" key="1">
    <citation type="submission" date="2020-07" db="EMBL/GenBank/DDBJ databases">
        <title>Sequencing the genomes of 1000 actinobacteria strains.</title>
        <authorList>
            <person name="Klenk H.-P."/>
        </authorList>
    </citation>
    <scope>NUCLEOTIDE SEQUENCE [LARGE SCALE GENOMIC DNA]</scope>
    <source>
        <strain evidence="8 9">DSM 29531</strain>
    </source>
</reference>
<keyword evidence="6 7" id="KW-0472">Membrane</keyword>
<protein>
    <submittedName>
        <fullName evidence="8">Putative membrane protein YeaQ/YmgE (Transglycosylase-associated protein family)</fullName>
    </submittedName>
</protein>
<gene>
    <name evidence="8" type="ORF">HNR15_001242</name>
</gene>
<dbReference type="Proteomes" id="UP000571817">
    <property type="component" value="Unassembled WGS sequence"/>
</dbReference>
<keyword evidence="3" id="KW-1003">Cell membrane</keyword>
<proteinExistence type="inferred from homology"/>
<dbReference type="RefSeq" id="WP_179480029.1">
    <property type="nucleotide sequence ID" value="NZ_JACCFW010000001.1"/>
</dbReference>
<evidence type="ECO:0000256" key="1">
    <source>
        <dbReference type="ARBA" id="ARBA00004651"/>
    </source>
</evidence>
<evidence type="ECO:0000256" key="5">
    <source>
        <dbReference type="ARBA" id="ARBA00022989"/>
    </source>
</evidence>
<feature type="transmembrane region" description="Helical" evidence="7">
    <location>
        <begin position="6"/>
        <end position="22"/>
    </location>
</feature>